<reference evidence="1 2" key="1">
    <citation type="journal article" date="2014" name="Agronomy (Basel)">
        <title>A Draft Genome Sequence for Ensete ventricosum, the Drought-Tolerant Tree Against Hunger.</title>
        <authorList>
            <person name="Harrison J."/>
            <person name="Moore K.A."/>
            <person name="Paszkiewicz K."/>
            <person name="Jones T."/>
            <person name="Grant M."/>
            <person name="Ambacheew D."/>
            <person name="Muzemil S."/>
            <person name="Studholme D.J."/>
        </authorList>
    </citation>
    <scope>NUCLEOTIDE SEQUENCE [LARGE SCALE GENOMIC DNA]</scope>
</reference>
<dbReference type="Proteomes" id="UP000287651">
    <property type="component" value="Unassembled WGS sequence"/>
</dbReference>
<dbReference type="AlphaFoldDB" id="A0A426XPA8"/>
<protein>
    <submittedName>
        <fullName evidence="1">Uncharacterized protein</fullName>
    </submittedName>
</protein>
<evidence type="ECO:0000313" key="2">
    <source>
        <dbReference type="Proteomes" id="UP000287651"/>
    </source>
</evidence>
<sequence length="92" mass="11048">MRECPMEIEMLPFQTIATWDVAITKATPNWKEKILCYKKDKTLLVDHVTSHRLRWTQAWYCEINCQLYRRSFNQPLLWCLALSEAKRVLVEC</sequence>
<comment type="caution">
    <text evidence="1">The sequence shown here is derived from an EMBL/GenBank/DDBJ whole genome shotgun (WGS) entry which is preliminary data.</text>
</comment>
<name>A0A426XPA8_ENSVE</name>
<proteinExistence type="predicted"/>
<accession>A0A426XPA8</accession>
<gene>
    <name evidence="1" type="ORF">B296_00039540</name>
</gene>
<organism evidence="1 2">
    <name type="scientific">Ensete ventricosum</name>
    <name type="common">Abyssinian banana</name>
    <name type="synonym">Musa ensete</name>
    <dbReference type="NCBI Taxonomy" id="4639"/>
    <lineage>
        <taxon>Eukaryota</taxon>
        <taxon>Viridiplantae</taxon>
        <taxon>Streptophyta</taxon>
        <taxon>Embryophyta</taxon>
        <taxon>Tracheophyta</taxon>
        <taxon>Spermatophyta</taxon>
        <taxon>Magnoliopsida</taxon>
        <taxon>Liliopsida</taxon>
        <taxon>Zingiberales</taxon>
        <taxon>Musaceae</taxon>
        <taxon>Ensete</taxon>
    </lineage>
</organism>
<evidence type="ECO:0000313" key="1">
    <source>
        <dbReference type="EMBL" id="RRT41343.1"/>
    </source>
</evidence>
<dbReference type="EMBL" id="AMZH03018655">
    <property type="protein sequence ID" value="RRT41343.1"/>
    <property type="molecule type" value="Genomic_DNA"/>
</dbReference>